<accession>A0ABS4PLC9</accession>
<proteinExistence type="predicted"/>
<organism evidence="2 3">
    <name type="scientific">Amycolatopsis magusensis</name>
    <dbReference type="NCBI Taxonomy" id="882444"/>
    <lineage>
        <taxon>Bacteria</taxon>
        <taxon>Bacillati</taxon>
        <taxon>Actinomycetota</taxon>
        <taxon>Actinomycetes</taxon>
        <taxon>Pseudonocardiales</taxon>
        <taxon>Pseudonocardiaceae</taxon>
        <taxon>Amycolatopsis</taxon>
    </lineage>
</organism>
<feature type="domain" description="HTH luxR-type" evidence="1">
    <location>
        <begin position="148"/>
        <end position="202"/>
    </location>
</feature>
<dbReference type="EMBL" id="JAGGMS010000001">
    <property type="protein sequence ID" value="MBP2180228.1"/>
    <property type="molecule type" value="Genomic_DNA"/>
</dbReference>
<reference evidence="2 3" key="1">
    <citation type="submission" date="2021-03" db="EMBL/GenBank/DDBJ databases">
        <title>Sequencing the genomes of 1000 actinobacteria strains.</title>
        <authorList>
            <person name="Klenk H.-P."/>
        </authorList>
    </citation>
    <scope>NUCLEOTIDE SEQUENCE [LARGE SCALE GENOMIC DNA]</scope>
    <source>
        <strain evidence="2 3">DSM 45510</strain>
    </source>
</reference>
<protein>
    <submittedName>
        <fullName evidence="2">DNA-binding NarL/FixJ family response regulator</fullName>
    </submittedName>
</protein>
<name>A0ABS4PLC9_9PSEU</name>
<dbReference type="InterPro" id="IPR016032">
    <property type="entry name" value="Sig_transdc_resp-reg_C-effctor"/>
</dbReference>
<sequence>MSTVVRGEEELFARTAHLFESAAEVACAAADLSTFAASHRSRQPTGDYRAKRVRKIYRPAVLLDRAAAGHLGELVRLGAEVRISADEINETIILDRRVVILAGDRTAGPRGYSVLTGEETVQGVVSLFEAAWRGATELAVYDASVAEIRTLAPRILDMLASGCKDETAARSLGLGLRTYRRRVAELMTALGATSRFQAGVRAGELGLL</sequence>
<dbReference type="SUPFAM" id="SSF46894">
    <property type="entry name" value="C-terminal effector domain of the bipartite response regulators"/>
    <property type="match status" value="1"/>
</dbReference>
<dbReference type="SMART" id="SM00421">
    <property type="entry name" value="HTH_LUXR"/>
    <property type="match status" value="1"/>
</dbReference>
<dbReference type="Proteomes" id="UP000741013">
    <property type="component" value="Unassembled WGS sequence"/>
</dbReference>
<comment type="caution">
    <text evidence="2">The sequence shown here is derived from an EMBL/GenBank/DDBJ whole genome shotgun (WGS) entry which is preliminary data.</text>
</comment>
<evidence type="ECO:0000313" key="2">
    <source>
        <dbReference type="EMBL" id="MBP2180228.1"/>
    </source>
</evidence>
<keyword evidence="2" id="KW-0238">DNA-binding</keyword>
<dbReference type="InterPro" id="IPR036388">
    <property type="entry name" value="WH-like_DNA-bd_sf"/>
</dbReference>
<keyword evidence="3" id="KW-1185">Reference proteome</keyword>
<evidence type="ECO:0000313" key="3">
    <source>
        <dbReference type="Proteomes" id="UP000741013"/>
    </source>
</evidence>
<dbReference type="GO" id="GO:0003677">
    <property type="term" value="F:DNA binding"/>
    <property type="evidence" value="ECO:0007669"/>
    <property type="project" value="UniProtKB-KW"/>
</dbReference>
<evidence type="ECO:0000259" key="1">
    <source>
        <dbReference type="SMART" id="SM00421"/>
    </source>
</evidence>
<dbReference type="Gene3D" id="1.10.10.10">
    <property type="entry name" value="Winged helix-like DNA-binding domain superfamily/Winged helix DNA-binding domain"/>
    <property type="match status" value="1"/>
</dbReference>
<gene>
    <name evidence="2" type="ORF">JOM49_001754</name>
</gene>
<dbReference type="InterPro" id="IPR000792">
    <property type="entry name" value="Tscrpt_reg_LuxR_C"/>
</dbReference>